<dbReference type="InterPro" id="IPR050833">
    <property type="entry name" value="Poly_Biosynth_Transport"/>
</dbReference>
<comment type="caution">
    <text evidence="7">The sequence shown here is derived from an EMBL/GenBank/DDBJ whole genome shotgun (WGS) entry which is preliminary data.</text>
</comment>
<comment type="subcellular location">
    <subcellularLocation>
        <location evidence="1">Cell membrane</location>
        <topology evidence="1">Multi-pass membrane protein</topology>
    </subcellularLocation>
</comment>
<feature type="transmembrane region" description="Helical" evidence="6">
    <location>
        <begin position="232"/>
        <end position="252"/>
    </location>
</feature>
<dbReference type="AlphaFoldDB" id="A0A9X3IUG3"/>
<evidence type="ECO:0000256" key="2">
    <source>
        <dbReference type="ARBA" id="ARBA00022475"/>
    </source>
</evidence>
<dbReference type="RefSeq" id="WP_283175146.1">
    <property type="nucleotide sequence ID" value="NZ_JAPNOA010000058.1"/>
</dbReference>
<evidence type="ECO:0000313" key="8">
    <source>
        <dbReference type="Proteomes" id="UP001150830"/>
    </source>
</evidence>
<evidence type="ECO:0000256" key="1">
    <source>
        <dbReference type="ARBA" id="ARBA00004651"/>
    </source>
</evidence>
<keyword evidence="8" id="KW-1185">Reference proteome</keyword>
<evidence type="ECO:0008006" key="9">
    <source>
        <dbReference type="Google" id="ProtNLM"/>
    </source>
</evidence>
<dbReference type="EMBL" id="JAPNOA010000058">
    <property type="protein sequence ID" value="MCY0966939.1"/>
    <property type="molecule type" value="Genomic_DNA"/>
</dbReference>
<dbReference type="InterPro" id="IPR002797">
    <property type="entry name" value="Polysacc_synth"/>
</dbReference>
<feature type="transmembrane region" description="Helical" evidence="6">
    <location>
        <begin position="331"/>
        <end position="349"/>
    </location>
</feature>
<feature type="transmembrane region" description="Helical" evidence="6">
    <location>
        <begin position="47"/>
        <end position="68"/>
    </location>
</feature>
<organism evidence="7 8">
    <name type="scientific">Parathalassolituus penaei</name>
    <dbReference type="NCBI Taxonomy" id="2997323"/>
    <lineage>
        <taxon>Bacteria</taxon>
        <taxon>Pseudomonadati</taxon>
        <taxon>Pseudomonadota</taxon>
        <taxon>Gammaproteobacteria</taxon>
        <taxon>Oceanospirillales</taxon>
        <taxon>Oceanospirillaceae</taxon>
        <taxon>Parathalassolituus</taxon>
    </lineage>
</organism>
<evidence type="ECO:0000256" key="6">
    <source>
        <dbReference type="SAM" id="Phobius"/>
    </source>
</evidence>
<dbReference type="PANTHER" id="PTHR30250">
    <property type="entry name" value="PST FAMILY PREDICTED COLANIC ACID TRANSPORTER"/>
    <property type="match status" value="1"/>
</dbReference>
<gene>
    <name evidence="7" type="ORF">OUO13_17310</name>
</gene>
<accession>A0A9X3IUG3</accession>
<feature type="transmembrane region" description="Helical" evidence="6">
    <location>
        <begin position="361"/>
        <end position="379"/>
    </location>
</feature>
<feature type="transmembrane region" description="Helical" evidence="6">
    <location>
        <begin position="118"/>
        <end position="140"/>
    </location>
</feature>
<dbReference type="Pfam" id="PF01943">
    <property type="entry name" value="Polysacc_synt"/>
    <property type="match status" value="1"/>
</dbReference>
<name>A0A9X3IUG3_9GAMM</name>
<feature type="transmembrane region" description="Helical" evidence="6">
    <location>
        <begin position="298"/>
        <end position="319"/>
    </location>
</feature>
<dbReference type="PANTHER" id="PTHR30250:SF11">
    <property type="entry name" value="O-ANTIGEN TRANSPORTER-RELATED"/>
    <property type="match status" value="1"/>
</dbReference>
<evidence type="ECO:0000256" key="3">
    <source>
        <dbReference type="ARBA" id="ARBA00022692"/>
    </source>
</evidence>
<keyword evidence="5 6" id="KW-0472">Membrane</keyword>
<sequence>MSIFETFKGLRSGIGANSYGQVVNIVIQLVSVPVFLFFWSAEEYGKWLLLVAIPSYLSMSDFGIANVVSNQMNMLSARGEWAAVNELFGGTLTLFFIILSAAFVLGGGIFYFDDASYVVVYVLCLNVILILSGNLIQAVFRCYDRYSSGVYWDVNSRLIEWVSSIVAVSVSKDFVVVALSMLFARVVWLVYAIVYLTKINGDIHFRFGRIGCISHLIKDSIRFSLIPLSNGINIQGFSILVGSLLGPVYLVVFNSYRTISRMAIQMVSIVSHSAWPKFSRMYGAGGAGIRDLYESLTAYIWVGVIALAICVFVFYYFFISYWTNGEVVFDPGLSAVFFIYSILGGGWHLSRILLISTNNHGKLALFMLLANAIALVIGFFSVNSVVDAVLILVALEFLLFVYSRKESGLLLSDFDK</sequence>
<dbReference type="GO" id="GO:0005886">
    <property type="term" value="C:plasma membrane"/>
    <property type="evidence" value="ECO:0007669"/>
    <property type="project" value="UniProtKB-SubCell"/>
</dbReference>
<dbReference type="Proteomes" id="UP001150830">
    <property type="component" value="Unassembled WGS sequence"/>
</dbReference>
<reference evidence="7" key="1">
    <citation type="submission" date="2022-11" db="EMBL/GenBank/DDBJ databases">
        <title>Parathalassolutuus dongxingensis gen. nov., sp. nov., a novel member of family Oceanospirillaceae isolated from a coastal shrimp pond in Guangxi, China.</title>
        <authorList>
            <person name="Chen H."/>
        </authorList>
    </citation>
    <scope>NUCLEOTIDE SEQUENCE</scope>
    <source>
        <strain evidence="7">G-43</strain>
    </source>
</reference>
<evidence type="ECO:0000256" key="5">
    <source>
        <dbReference type="ARBA" id="ARBA00023136"/>
    </source>
</evidence>
<keyword evidence="3 6" id="KW-0812">Transmembrane</keyword>
<feature type="transmembrane region" description="Helical" evidence="6">
    <location>
        <begin position="88"/>
        <end position="112"/>
    </location>
</feature>
<evidence type="ECO:0000313" key="7">
    <source>
        <dbReference type="EMBL" id="MCY0966939.1"/>
    </source>
</evidence>
<keyword evidence="4 6" id="KW-1133">Transmembrane helix</keyword>
<evidence type="ECO:0000256" key="4">
    <source>
        <dbReference type="ARBA" id="ARBA00022989"/>
    </source>
</evidence>
<protein>
    <recommendedName>
        <fullName evidence="9">Polysaccharide biosynthesis protein</fullName>
    </recommendedName>
</protein>
<keyword evidence="2" id="KW-1003">Cell membrane</keyword>
<feature type="transmembrane region" description="Helical" evidence="6">
    <location>
        <begin position="21"/>
        <end position="41"/>
    </location>
</feature>
<proteinExistence type="predicted"/>
<feature type="transmembrane region" description="Helical" evidence="6">
    <location>
        <begin position="174"/>
        <end position="196"/>
    </location>
</feature>
<feature type="transmembrane region" description="Helical" evidence="6">
    <location>
        <begin position="385"/>
        <end position="402"/>
    </location>
</feature>